<accession>A0ABQ0TIW4</accession>
<evidence type="ECO:0000313" key="2">
    <source>
        <dbReference type="Proteomes" id="UP000319578"/>
    </source>
</evidence>
<reference evidence="1 2" key="1">
    <citation type="submission" date="2019-06" db="EMBL/GenBank/DDBJ databases">
        <title>Whole genome shotgun sequence of Brevibacillus reuszeri NBRC 15719.</title>
        <authorList>
            <person name="Hosoyama A."/>
            <person name="Uohara A."/>
            <person name="Ohji S."/>
            <person name="Ichikawa N."/>
        </authorList>
    </citation>
    <scope>NUCLEOTIDE SEQUENCE [LARGE SCALE GENOMIC DNA]</scope>
    <source>
        <strain evidence="1 2">NBRC 15719</strain>
    </source>
</reference>
<dbReference type="Gene3D" id="3.90.180.10">
    <property type="entry name" value="Medium-chain alcohol dehydrogenases, catalytic domain"/>
    <property type="match status" value="1"/>
</dbReference>
<dbReference type="EMBL" id="BJON01000006">
    <property type="protein sequence ID" value="GED67873.1"/>
    <property type="molecule type" value="Genomic_DNA"/>
</dbReference>
<evidence type="ECO:0008006" key="3">
    <source>
        <dbReference type="Google" id="ProtNLM"/>
    </source>
</evidence>
<sequence>MIQDAVKESLSTQIMRRSSSSVYFCKKRVGELPTIDLRQLMLAGSVFVTKYGPGGIKGAGEIREIISQALELAQKYDIQPRISGRFPLREAADAYRFMDALPPGKVLVLPYFES</sequence>
<name>A0ABQ0TIW4_9BACL</name>
<organism evidence="1 2">
    <name type="scientific">Brevibacillus reuszeri</name>
    <dbReference type="NCBI Taxonomy" id="54915"/>
    <lineage>
        <taxon>Bacteria</taxon>
        <taxon>Bacillati</taxon>
        <taxon>Bacillota</taxon>
        <taxon>Bacilli</taxon>
        <taxon>Bacillales</taxon>
        <taxon>Paenibacillaceae</taxon>
        <taxon>Brevibacillus</taxon>
    </lineage>
</organism>
<protein>
    <recommendedName>
        <fullName evidence="3">Alcohol dehydrogenase-like C-terminal domain-containing protein</fullName>
    </recommendedName>
</protein>
<dbReference type="Proteomes" id="UP000319578">
    <property type="component" value="Unassembled WGS sequence"/>
</dbReference>
<proteinExistence type="predicted"/>
<keyword evidence="2" id="KW-1185">Reference proteome</keyword>
<gene>
    <name evidence="1" type="ORF">BRE01_15750</name>
</gene>
<comment type="caution">
    <text evidence="1">The sequence shown here is derived from an EMBL/GenBank/DDBJ whole genome shotgun (WGS) entry which is preliminary data.</text>
</comment>
<evidence type="ECO:0000313" key="1">
    <source>
        <dbReference type="EMBL" id="GED67873.1"/>
    </source>
</evidence>
<dbReference type="Gene3D" id="3.40.50.720">
    <property type="entry name" value="NAD(P)-binding Rossmann-like Domain"/>
    <property type="match status" value="1"/>
</dbReference>